<dbReference type="RefSeq" id="WP_168140622.1">
    <property type="nucleotide sequence ID" value="NZ_CP038798.1"/>
</dbReference>
<gene>
    <name evidence="1" type="ORF">EXE63_02500</name>
</gene>
<reference evidence="1 2" key="1">
    <citation type="submission" date="2019-04" db="EMBL/GenBank/DDBJ databases">
        <title>Draft, Whole-Genome Sequence of the Anthracene-degrading Mycobacterium frederiksbergense LB501T, Isolated from a Polycyclic Aromatic Hydrocarbon (PAH)-Contaminated Soil.</title>
        <authorList>
            <person name="Augelletti F."/>
        </authorList>
    </citation>
    <scope>NUCLEOTIDE SEQUENCE [LARGE SCALE GENOMIC DNA]</scope>
    <source>
        <strain evidence="1 2">LB 501T</strain>
        <plasmid evidence="1 2">unnamed2</plasmid>
    </source>
</reference>
<accession>A0A6H0S0Q3</accession>
<protein>
    <submittedName>
        <fullName evidence="1">Uncharacterized protein</fullName>
    </submittedName>
</protein>
<dbReference type="AlphaFoldDB" id="A0A6H0S0Q3"/>
<dbReference type="InterPro" id="IPR055585">
    <property type="entry name" value="DUF7161"/>
</dbReference>
<keyword evidence="1" id="KW-0614">Plasmid</keyword>
<dbReference type="Pfam" id="PF23720">
    <property type="entry name" value="DUF7161"/>
    <property type="match status" value="1"/>
</dbReference>
<keyword evidence="2" id="KW-1185">Reference proteome</keyword>
<dbReference type="Proteomes" id="UP000501849">
    <property type="component" value="Plasmid unnamed2"/>
</dbReference>
<dbReference type="EMBL" id="CP038798">
    <property type="protein sequence ID" value="QIV79895.1"/>
    <property type="molecule type" value="Genomic_DNA"/>
</dbReference>
<evidence type="ECO:0000313" key="1">
    <source>
        <dbReference type="EMBL" id="QIV79895.1"/>
    </source>
</evidence>
<dbReference type="KEGG" id="mfre:EXE63_02500"/>
<evidence type="ECO:0000313" key="2">
    <source>
        <dbReference type="Proteomes" id="UP000501849"/>
    </source>
</evidence>
<organism evidence="1 2">
    <name type="scientific">Mycolicibacterium frederiksbergense</name>
    <dbReference type="NCBI Taxonomy" id="117567"/>
    <lineage>
        <taxon>Bacteria</taxon>
        <taxon>Bacillati</taxon>
        <taxon>Actinomycetota</taxon>
        <taxon>Actinomycetes</taxon>
        <taxon>Mycobacteriales</taxon>
        <taxon>Mycobacteriaceae</taxon>
        <taxon>Mycolicibacterium</taxon>
    </lineage>
</organism>
<name>A0A6H0S0Q3_9MYCO</name>
<proteinExistence type="predicted"/>
<geneLocation type="plasmid" evidence="1 2">
    <name>unnamed2</name>
</geneLocation>
<sequence>MDSSQLRTAAARGDQEFVMDSWHPLEVEMTGLKGRMLRLLTDEPTDDAGDSQDQLPSGITDVISVRDTVSPNLTVRVHPVGDPHTIAYIRVDQLALYDEQQP</sequence>